<evidence type="ECO:0008006" key="4">
    <source>
        <dbReference type="Google" id="ProtNLM"/>
    </source>
</evidence>
<keyword evidence="1" id="KW-0732">Signal</keyword>
<keyword evidence="3" id="KW-1185">Reference proteome</keyword>
<proteinExistence type="predicted"/>
<feature type="chain" id="PRO_5020994575" description="Ig-like domain-containing protein" evidence="1">
    <location>
        <begin position="20"/>
        <end position="117"/>
    </location>
</feature>
<sequence length="117" mass="12820">MKLKLLLLLFIFTILNVSAQCPNNNTFHSNVSPTIGTTLTVNCIKSGEYITSNVITGHTYKFSLCDTNSGDDTVLTLLTDTGTSISFDDDFCAPYSEITWVANFTGIVRCCLTIIHV</sequence>
<evidence type="ECO:0000313" key="3">
    <source>
        <dbReference type="Proteomes" id="UP000290283"/>
    </source>
</evidence>
<protein>
    <recommendedName>
        <fullName evidence="4">Ig-like domain-containing protein</fullName>
    </recommendedName>
</protein>
<organism evidence="2 3">
    <name type="scientific">Flavobacterium amnicola</name>
    <dbReference type="NCBI Taxonomy" id="2506422"/>
    <lineage>
        <taxon>Bacteria</taxon>
        <taxon>Pseudomonadati</taxon>
        <taxon>Bacteroidota</taxon>
        <taxon>Flavobacteriia</taxon>
        <taxon>Flavobacteriales</taxon>
        <taxon>Flavobacteriaceae</taxon>
        <taxon>Flavobacterium</taxon>
    </lineage>
</organism>
<dbReference type="AlphaFoldDB" id="A0A4Q1K4E4"/>
<evidence type="ECO:0000313" key="2">
    <source>
        <dbReference type="EMBL" id="RXR20588.1"/>
    </source>
</evidence>
<dbReference type="EMBL" id="SBKO01000001">
    <property type="protein sequence ID" value="RXR20588.1"/>
    <property type="molecule type" value="Genomic_DNA"/>
</dbReference>
<name>A0A4Q1K4E4_9FLAO</name>
<gene>
    <name evidence="2" type="ORF">EQG63_01250</name>
</gene>
<reference evidence="3" key="1">
    <citation type="submission" date="2019-01" db="EMBL/GenBank/DDBJ databases">
        <title>Cytophagaceae bacterium strain CAR-16.</title>
        <authorList>
            <person name="Chen W.-M."/>
        </authorList>
    </citation>
    <scope>NUCLEOTIDE SEQUENCE [LARGE SCALE GENOMIC DNA]</scope>
    <source>
        <strain evidence="3">LLJ-11</strain>
    </source>
</reference>
<feature type="signal peptide" evidence="1">
    <location>
        <begin position="1"/>
        <end position="19"/>
    </location>
</feature>
<evidence type="ECO:0000256" key="1">
    <source>
        <dbReference type="SAM" id="SignalP"/>
    </source>
</evidence>
<comment type="caution">
    <text evidence="2">The sequence shown here is derived from an EMBL/GenBank/DDBJ whole genome shotgun (WGS) entry which is preliminary data.</text>
</comment>
<accession>A0A4Q1K4E4</accession>
<dbReference type="Proteomes" id="UP000290283">
    <property type="component" value="Unassembled WGS sequence"/>
</dbReference>